<evidence type="ECO:0000256" key="1">
    <source>
        <dbReference type="ARBA" id="ARBA00007416"/>
    </source>
</evidence>
<evidence type="ECO:0000256" key="5">
    <source>
        <dbReference type="ARBA" id="ARBA00022853"/>
    </source>
</evidence>
<dbReference type="GO" id="GO:0016586">
    <property type="term" value="C:RSC-type complex"/>
    <property type="evidence" value="ECO:0007669"/>
    <property type="project" value="TreeGrafter"/>
</dbReference>
<dbReference type="Proteomes" id="UP000318571">
    <property type="component" value="Chromosome 1"/>
</dbReference>
<dbReference type="GO" id="GO:0008270">
    <property type="term" value="F:zinc ion binding"/>
    <property type="evidence" value="ECO:0007669"/>
    <property type="project" value="UniProtKB-KW"/>
</dbReference>
<sequence length="579" mass="65863">MAPTGHGHTLGHGHEMNGLKNAQMGQSGSGSGGGGGGTPLEELQANHELFLQAFEKPTQIYRYLRTRNILSPIFLNRTLTFMKGRQSRSNGSRKHFKVDTLLERKMKTTQNATEPKAFMTLTFLGFYDKRRERPMERVGVELILLKMAHKKRKESASPVVEVSLGTSEIPVNPSEDHPPSKAPALSIPSESFSLFNGHQTKSYSLLVRVHQSPFTQMTNNGSNQNGEENLEPSCKRRKLLRGSTDSGKILYSELVVYDKHSRCLLTEGEYEVILSETDSASENISPKKNNSSWETIGMDKKDRVIAHQFEAFTYSPTIKFRLSWSCEPAGSMVERPRPLMPRDNTSDLASIRSKDRTRTNRGPRQTHKRTPLEKPPRIVYQFLYNNNSRQQTEAREDLHCPWCSLNCLELYALLKHLKLSHPRFLFTYVPIEEGARIDVSVSELYDSTYVGNPHDLITQPPGFAFSRYGPVQRTSITNVIVCKPKRSNTSLSEFLEIDGENGPYDGQRPFVTGHNRLYHYSTSNLPMPPHAILTDSTEDRVDPPWLMTKICRMIDEFSDVNDGEKDFMKLWNLHIQHYT</sequence>
<evidence type="ECO:0000256" key="3">
    <source>
        <dbReference type="ARBA" id="ARBA00022771"/>
    </source>
</evidence>
<evidence type="ECO:0000256" key="6">
    <source>
        <dbReference type="ARBA" id="ARBA00023015"/>
    </source>
</evidence>
<proteinExistence type="inferred from homology"/>
<dbReference type="GO" id="GO:0006325">
    <property type="term" value="P:chromatin organization"/>
    <property type="evidence" value="ECO:0007669"/>
    <property type="project" value="UniProtKB-KW"/>
</dbReference>
<evidence type="ECO:0000313" key="11">
    <source>
        <dbReference type="EMBL" id="TRY69095.1"/>
    </source>
</evidence>
<keyword evidence="4" id="KW-0862">Zinc</keyword>
<evidence type="ECO:0000259" key="9">
    <source>
        <dbReference type="Pfam" id="PF09733"/>
    </source>
</evidence>
<keyword evidence="7" id="KW-0804">Transcription</keyword>
<feature type="compositionally biased region" description="Basic residues" evidence="8">
    <location>
        <begin position="359"/>
        <end position="369"/>
    </location>
</feature>
<evidence type="ECO:0000313" key="12">
    <source>
        <dbReference type="Proteomes" id="UP000318571"/>
    </source>
</evidence>
<evidence type="ECO:0000256" key="2">
    <source>
        <dbReference type="ARBA" id="ARBA00022723"/>
    </source>
</evidence>
<dbReference type="CDD" id="cd21740">
    <property type="entry name" value="C2_II_SUZ12"/>
    <property type="match status" value="1"/>
</dbReference>
<dbReference type="STRING" id="6832.A0A553NUH9"/>
<feature type="domain" description="Polycomb protein VEFS-Box" evidence="9">
    <location>
        <begin position="507"/>
        <end position="576"/>
    </location>
</feature>
<feature type="region of interest" description="Disordered" evidence="8">
    <location>
        <begin position="333"/>
        <end position="371"/>
    </location>
</feature>
<feature type="domain" description="Polycomb protein SUZ12-like zinc finger" evidence="10">
    <location>
        <begin position="377"/>
        <end position="443"/>
    </location>
</feature>
<dbReference type="PANTHER" id="PTHR22597:SF0">
    <property type="entry name" value="POLYCOMB PROTEIN SUZ12"/>
    <property type="match status" value="1"/>
</dbReference>
<name>A0A553NUH9_TIGCA</name>
<dbReference type="Pfam" id="PF23320">
    <property type="entry name" value="Zn_SUZ12"/>
    <property type="match status" value="1"/>
</dbReference>
<dbReference type="Pfam" id="PF09733">
    <property type="entry name" value="VEFS-Box"/>
    <property type="match status" value="1"/>
</dbReference>
<keyword evidence="6" id="KW-0805">Transcription regulation</keyword>
<dbReference type="InterPro" id="IPR057540">
    <property type="entry name" value="Znf_SUZ12"/>
</dbReference>
<feature type="region of interest" description="Disordered" evidence="8">
    <location>
        <begin position="1"/>
        <end position="41"/>
    </location>
</feature>
<keyword evidence="2" id="KW-0479">Metal-binding</keyword>
<comment type="caution">
    <text evidence="11">The sequence shown here is derived from an EMBL/GenBank/DDBJ whole genome shotgun (WGS) entry which is preliminary data.</text>
</comment>
<evidence type="ECO:0000259" key="10">
    <source>
        <dbReference type="Pfam" id="PF23320"/>
    </source>
</evidence>
<accession>A0A553NUH9</accession>
<feature type="compositionally biased region" description="Gly residues" evidence="8">
    <location>
        <begin position="27"/>
        <end position="38"/>
    </location>
</feature>
<dbReference type="OMA" id="VSQCAVN"/>
<comment type="similarity">
    <text evidence="1">Belongs to the VEFS (VRN2-EMF2-FIS2-SU(Z)12) family.</text>
</comment>
<reference evidence="11 12" key="1">
    <citation type="journal article" date="2018" name="Nat. Ecol. Evol.">
        <title>Genomic signatures of mitonuclear coevolution across populations of Tigriopus californicus.</title>
        <authorList>
            <person name="Barreto F.S."/>
            <person name="Watson E.T."/>
            <person name="Lima T.G."/>
            <person name="Willett C.S."/>
            <person name="Edmands S."/>
            <person name="Li W."/>
            <person name="Burton R.S."/>
        </authorList>
    </citation>
    <scope>NUCLEOTIDE SEQUENCE [LARGE SCALE GENOMIC DNA]</scope>
    <source>
        <strain evidence="11 12">San Diego</strain>
    </source>
</reference>
<evidence type="ECO:0000256" key="4">
    <source>
        <dbReference type="ARBA" id="ARBA00022833"/>
    </source>
</evidence>
<gene>
    <name evidence="11" type="ORF">TCAL_09870</name>
</gene>
<keyword evidence="3" id="KW-0863">Zinc-finger</keyword>
<protein>
    <submittedName>
        <fullName evidence="11">Uncharacterized protein</fullName>
    </submittedName>
</protein>
<evidence type="ECO:0000256" key="7">
    <source>
        <dbReference type="ARBA" id="ARBA00023163"/>
    </source>
</evidence>
<keyword evidence="12" id="KW-1185">Reference proteome</keyword>
<dbReference type="GO" id="GO:0031490">
    <property type="term" value="F:chromatin DNA binding"/>
    <property type="evidence" value="ECO:0007669"/>
    <property type="project" value="TreeGrafter"/>
</dbReference>
<dbReference type="GO" id="GO:0035098">
    <property type="term" value="C:ESC/E(Z) complex"/>
    <property type="evidence" value="ECO:0007669"/>
    <property type="project" value="TreeGrafter"/>
</dbReference>
<dbReference type="CDD" id="cd21750">
    <property type="entry name" value="ZnB-Zn_SUZ12"/>
    <property type="match status" value="1"/>
</dbReference>
<evidence type="ECO:0000256" key="8">
    <source>
        <dbReference type="SAM" id="MobiDB-lite"/>
    </source>
</evidence>
<dbReference type="EMBL" id="VCGU01000010">
    <property type="protein sequence ID" value="TRY69095.1"/>
    <property type="molecule type" value="Genomic_DNA"/>
</dbReference>
<dbReference type="InterPro" id="IPR019135">
    <property type="entry name" value="Polycomb_protein_VEFS-Box"/>
</dbReference>
<organism evidence="11 12">
    <name type="scientific">Tigriopus californicus</name>
    <name type="common">Marine copepod</name>
    <dbReference type="NCBI Taxonomy" id="6832"/>
    <lineage>
        <taxon>Eukaryota</taxon>
        <taxon>Metazoa</taxon>
        <taxon>Ecdysozoa</taxon>
        <taxon>Arthropoda</taxon>
        <taxon>Crustacea</taxon>
        <taxon>Multicrustacea</taxon>
        <taxon>Hexanauplia</taxon>
        <taxon>Copepoda</taxon>
        <taxon>Harpacticoida</taxon>
        <taxon>Harpacticidae</taxon>
        <taxon>Tigriopus</taxon>
    </lineage>
</organism>
<keyword evidence="5" id="KW-0156">Chromatin regulator</keyword>
<dbReference type="AlphaFoldDB" id="A0A553NUH9"/>
<dbReference type="PANTHER" id="PTHR22597">
    <property type="entry name" value="POLYCOMB GROUP PROTEIN"/>
    <property type="match status" value="1"/>
</dbReference>